<evidence type="ECO:0000313" key="2">
    <source>
        <dbReference type="EMBL" id="KGQ70937.1"/>
    </source>
</evidence>
<dbReference type="InterPro" id="IPR032806">
    <property type="entry name" value="YbfD_N"/>
</dbReference>
<dbReference type="RefSeq" id="WP_034613700.1">
    <property type="nucleotide sequence ID" value="NZ_JSUM01000004.1"/>
</dbReference>
<dbReference type="STRING" id="505317.OA57_03630"/>
<dbReference type="AlphaFoldDB" id="A0A0A3AT33"/>
<name>A0A0A3AT33_9PAST</name>
<feature type="domain" description="H repeat-associated protein N-terminal" evidence="1">
    <location>
        <begin position="5"/>
        <end position="59"/>
    </location>
</feature>
<dbReference type="InterPro" id="IPR051698">
    <property type="entry name" value="Transposase_11-like"/>
</dbReference>
<protein>
    <recommendedName>
        <fullName evidence="1">H repeat-associated protein N-terminal domain-containing protein</fullName>
    </recommendedName>
</protein>
<dbReference type="OrthoDB" id="6648013at2"/>
<organism evidence="2 3">
    <name type="scientific">Chelonobacter oris</name>
    <dbReference type="NCBI Taxonomy" id="505317"/>
    <lineage>
        <taxon>Bacteria</taxon>
        <taxon>Pseudomonadati</taxon>
        <taxon>Pseudomonadota</taxon>
        <taxon>Gammaproteobacteria</taxon>
        <taxon>Pasteurellales</taxon>
        <taxon>Pasteurellaceae</taxon>
        <taxon>Chelonobacter</taxon>
    </lineage>
</organism>
<evidence type="ECO:0000259" key="1">
    <source>
        <dbReference type="Pfam" id="PF13808"/>
    </source>
</evidence>
<reference evidence="2 3" key="1">
    <citation type="submission" date="2014-11" db="EMBL/GenBank/DDBJ databases">
        <title>Draft genome sequence of Chelonobacter oris 1662T, associated with respiratory disease in Hermann's Tortoises.</title>
        <authorList>
            <person name="Kudirkiene E."/>
            <person name="Hansen M.J."/>
            <person name="Bojesen A.M."/>
        </authorList>
    </citation>
    <scope>NUCLEOTIDE SEQUENCE [LARGE SCALE GENOMIC DNA]</scope>
    <source>
        <strain evidence="2 3">1662</strain>
    </source>
</reference>
<evidence type="ECO:0000313" key="3">
    <source>
        <dbReference type="Proteomes" id="UP000030380"/>
    </source>
</evidence>
<gene>
    <name evidence="2" type="ORF">OA57_03630</name>
</gene>
<comment type="caution">
    <text evidence="2">The sequence shown here is derived from an EMBL/GenBank/DDBJ whole genome shotgun (WGS) entry which is preliminary data.</text>
</comment>
<accession>A0A0A3AT33</accession>
<sequence length="65" mass="7696">MELFHFFEQLDDPRKDTNQKYPFLELLFLTMSAVIAGAEGWADIKRFGDSHLAWLRQFNTVSVRF</sequence>
<proteinExistence type="predicted"/>
<dbReference type="EMBL" id="JSUM01000004">
    <property type="protein sequence ID" value="KGQ70937.1"/>
    <property type="molecule type" value="Genomic_DNA"/>
</dbReference>
<dbReference type="PANTHER" id="PTHR30298">
    <property type="entry name" value="H REPEAT-ASSOCIATED PREDICTED TRANSPOSASE"/>
    <property type="match status" value="1"/>
</dbReference>
<dbReference type="Proteomes" id="UP000030380">
    <property type="component" value="Unassembled WGS sequence"/>
</dbReference>
<keyword evidence="3" id="KW-1185">Reference proteome</keyword>
<dbReference type="PANTHER" id="PTHR30298:SF0">
    <property type="entry name" value="PROTEIN YBFL-RELATED"/>
    <property type="match status" value="1"/>
</dbReference>
<dbReference type="Pfam" id="PF13808">
    <property type="entry name" value="DDE_Tnp_1_assoc"/>
    <property type="match status" value="1"/>
</dbReference>